<dbReference type="PANTHER" id="PTHR44329:SF288">
    <property type="entry name" value="MITOGEN-ACTIVATED PROTEIN KINASE KINASE KINASE 20"/>
    <property type="match status" value="1"/>
</dbReference>
<keyword evidence="2" id="KW-0547">Nucleotide-binding</keyword>
<reference evidence="8" key="2">
    <citation type="submission" date="2015-01" db="EMBL/GenBank/DDBJ databases">
        <title>Evolutionary Origins and Diversification of the Mycorrhizal Mutualists.</title>
        <authorList>
            <consortium name="DOE Joint Genome Institute"/>
            <consortium name="Mycorrhizal Genomics Consortium"/>
            <person name="Kohler A."/>
            <person name="Kuo A."/>
            <person name="Nagy L.G."/>
            <person name="Floudas D."/>
            <person name="Copeland A."/>
            <person name="Barry K.W."/>
            <person name="Cichocki N."/>
            <person name="Veneault-Fourrey C."/>
            <person name="LaButti K."/>
            <person name="Lindquist E.A."/>
            <person name="Lipzen A."/>
            <person name="Lundell T."/>
            <person name="Morin E."/>
            <person name="Murat C."/>
            <person name="Riley R."/>
            <person name="Ohm R."/>
            <person name="Sun H."/>
            <person name="Tunlid A."/>
            <person name="Henrissat B."/>
            <person name="Grigoriev I.V."/>
            <person name="Hibbett D.S."/>
            <person name="Martin F."/>
        </authorList>
    </citation>
    <scope>NUCLEOTIDE SEQUENCE [LARGE SCALE GENOMIC DNA]</scope>
    <source>
        <strain evidence="8">441</strain>
    </source>
</reference>
<dbReference type="OrthoDB" id="4062651at2759"/>
<dbReference type="SUPFAM" id="SSF56112">
    <property type="entry name" value="Protein kinase-like (PK-like)"/>
    <property type="match status" value="1"/>
</dbReference>
<dbReference type="PIRSF" id="PIRSF000654">
    <property type="entry name" value="Integrin-linked_kinase"/>
    <property type="match status" value="1"/>
</dbReference>
<dbReference type="SMART" id="SM00220">
    <property type="entry name" value="S_TKc"/>
    <property type="match status" value="1"/>
</dbReference>
<dbReference type="GO" id="GO:0004674">
    <property type="term" value="F:protein serine/threonine kinase activity"/>
    <property type="evidence" value="ECO:0007669"/>
    <property type="project" value="TreeGrafter"/>
</dbReference>
<dbReference type="GO" id="GO:0005524">
    <property type="term" value="F:ATP binding"/>
    <property type="evidence" value="ECO:0007669"/>
    <property type="project" value="UniProtKB-KW"/>
</dbReference>
<dbReference type="InterPro" id="IPR008271">
    <property type="entry name" value="Ser/Thr_kinase_AS"/>
</dbReference>
<dbReference type="GO" id="GO:0016020">
    <property type="term" value="C:membrane"/>
    <property type="evidence" value="ECO:0007669"/>
    <property type="project" value="InterPro"/>
</dbReference>
<dbReference type="InterPro" id="IPR001245">
    <property type="entry name" value="Ser-Thr/Tyr_kinase_cat_dom"/>
</dbReference>
<feature type="domain" description="Protein kinase" evidence="5">
    <location>
        <begin position="1"/>
        <end position="218"/>
    </location>
</feature>
<dbReference type="PROSITE" id="PS00108">
    <property type="entry name" value="PROTEIN_KINASE_ST"/>
    <property type="match status" value="1"/>
</dbReference>
<gene>
    <name evidence="7" type="ORF">PISMIDRAFT_111860</name>
</gene>
<evidence type="ECO:0000313" key="7">
    <source>
        <dbReference type="EMBL" id="KIK17227.1"/>
    </source>
</evidence>
<sequence>RAVDTWSKLSHENVLSLLGITFKFGPTVSLVFPWIEKGNVHDYVQDKSIDPRPLLADIANGLQYLHNLHPPIYHGDLKGSNVLVSNDGRALLTDIGLSSIVNLTFTMGPNATYKGSMNWTAPEGFDRSDLTAEMDTWAFGMTALELFTRQPPFHDIESRSVVISRVTNGPAPSRPSNASTYFRMTDGWWKICCSCWQHDPPLRPSMLDIVSQVNQIPVCRESGEG</sequence>
<reference evidence="7 8" key="1">
    <citation type="submission" date="2014-04" db="EMBL/GenBank/DDBJ databases">
        <authorList>
            <consortium name="DOE Joint Genome Institute"/>
            <person name="Kuo A."/>
            <person name="Kohler A."/>
            <person name="Costa M.D."/>
            <person name="Nagy L.G."/>
            <person name="Floudas D."/>
            <person name="Copeland A."/>
            <person name="Barry K.W."/>
            <person name="Cichocki N."/>
            <person name="Veneault-Fourrey C."/>
            <person name="LaButti K."/>
            <person name="Lindquist E.A."/>
            <person name="Lipzen A."/>
            <person name="Lundell T."/>
            <person name="Morin E."/>
            <person name="Murat C."/>
            <person name="Sun H."/>
            <person name="Tunlid A."/>
            <person name="Henrissat B."/>
            <person name="Grigoriev I.V."/>
            <person name="Hibbett D.S."/>
            <person name="Martin F."/>
            <person name="Nordberg H.P."/>
            <person name="Cantor M.N."/>
            <person name="Hua S.X."/>
        </authorList>
    </citation>
    <scope>NUCLEOTIDE SEQUENCE [LARGE SCALE GENOMIC DNA]</scope>
    <source>
        <strain evidence="7 8">441</strain>
    </source>
</reference>
<keyword evidence="8" id="KW-1185">Reference proteome</keyword>
<dbReference type="PROSITE" id="PS50287">
    <property type="entry name" value="SRCR_2"/>
    <property type="match status" value="1"/>
</dbReference>
<organism evidence="7 8">
    <name type="scientific">Pisolithus microcarpus 441</name>
    <dbReference type="NCBI Taxonomy" id="765257"/>
    <lineage>
        <taxon>Eukaryota</taxon>
        <taxon>Fungi</taxon>
        <taxon>Dikarya</taxon>
        <taxon>Basidiomycota</taxon>
        <taxon>Agaricomycotina</taxon>
        <taxon>Agaricomycetes</taxon>
        <taxon>Agaricomycetidae</taxon>
        <taxon>Boletales</taxon>
        <taxon>Sclerodermatineae</taxon>
        <taxon>Pisolithaceae</taxon>
        <taxon>Pisolithus</taxon>
    </lineage>
</organism>
<accession>A0A0C9Z457</accession>
<protein>
    <recommendedName>
        <fullName evidence="9">Protein kinase domain-containing protein</fullName>
    </recommendedName>
</protein>
<keyword evidence="3" id="KW-0418">Kinase</keyword>
<dbReference type="Pfam" id="PF07714">
    <property type="entry name" value="PK_Tyr_Ser-Thr"/>
    <property type="match status" value="1"/>
</dbReference>
<evidence type="ECO:0000313" key="8">
    <source>
        <dbReference type="Proteomes" id="UP000054018"/>
    </source>
</evidence>
<proteinExistence type="predicted"/>
<dbReference type="EMBL" id="KN833835">
    <property type="protein sequence ID" value="KIK17227.1"/>
    <property type="molecule type" value="Genomic_DNA"/>
</dbReference>
<dbReference type="InterPro" id="IPR051681">
    <property type="entry name" value="Ser/Thr_Kinases-Pseudokinases"/>
</dbReference>
<dbReference type="Gene3D" id="1.10.510.10">
    <property type="entry name" value="Transferase(Phosphotransferase) domain 1"/>
    <property type="match status" value="1"/>
</dbReference>
<dbReference type="HOGENOM" id="CLU_000288_7_18_1"/>
<evidence type="ECO:0000256" key="4">
    <source>
        <dbReference type="ARBA" id="ARBA00022840"/>
    </source>
</evidence>
<dbReference type="PROSITE" id="PS50011">
    <property type="entry name" value="PROTEIN_KINASE_DOM"/>
    <property type="match status" value="1"/>
</dbReference>
<keyword evidence="1" id="KW-0808">Transferase</keyword>
<evidence type="ECO:0000256" key="2">
    <source>
        <dbReference type="ARBA" id="ARBA00022741"/>
    </source>
</evidence>
<dbReference type="PANTHER" id="PTHR44329">
    <property type="entry name" value="SERINE/THREONINE-PROTEIN KINASE TNNI3K-RELATED"/>
    <property type="match status" value="1"/>
</dbReference>
<evidence type="ECO:0008006" key="9">
    <source>
        <dbReference type="Google" id="ProtNLM"/>
    </source>
</evidence>
<dbReference type="Proteomes" id="UP000054018">
    <property type="component" value="Unassembled WGS sequence"/>
</dbReference>
<dbReference type="InterPro" id="IPR001190">
    <property type="entry name" value="SRCR"/>
</dbReference>
<dbReference type="AlphaFoldDB" id="A0A0C9Z457"/>
<dbReference type="STRING" id="765257.A0A0C9Z457"/>
<evidence type="ECO:0000259" key="5">
    <source>
        <dbReference type="PROSITE" id="PS50011"/>
    </source>
</evidence>
<keyword evidence="4" id="KW-0067">ATP-binding</keyword>
<name>A0A0C9Z457_9AGAM</name>
<evidence type="ECO:0000259" key="6">
    <source>
        <dbReference type="PROSITE" id="PS50287"/>
    </source>
</evidence>
<evidence type="ECO:0000256" key="1">
    <source>
        <dbReference type="ARBA" id="ARBA00022679"/>
    </source>
</evidence>
<dbReference type="InterPro" id="IPR000719">
    <property type="entry name" value="Prot_kinase_dom"/>
</dbReference>
<evidence type="ECO:0000256" key="3">
    <source>
        <dbReference type="ARBA" id="ARBA00022777"/>
    </source>
</evidence>
<feature type="non-terminal residue" evidence="7">
    <location>
        <position position="1"/>
    </location>
</feature>
<feature type="domain" description="SRCR" evidence="6">
    <location>
        <begin position="164"/>
        <end position="225"/>
    </location>
</feature>
<dbReference type="InterPro" id="IPR011009">
    <property type="entry name" value="Kinase-like_dom_sf"/>
</dbReference>